<dbReference type="SUPFAM" id="SSF47384">
    <property type="entry name" value="Homodimeric domain of signal transducing histidine kinase"/>
    <property type="match status" value="1"/>
</dbReference>
<dbReference type="Gene3D" id="1.10.287.130">
    <property type="match status" value="1"/>
</dbReference>
<dbReference type="PROSITE" id="PS50109">
    <property type="entry name" value="HIS_KIN"/>
    <property type="match status" value="1"/>
</dbReference>
<dbReference type="Proteomes" id="UP000807825">
    <property type="component" value="Unassembled WGS sequence"/>
</dbReference>
<reference evidence="11" key="1">
    <citation type="submission" date="2020-07" db="EMBL/GenBank/DDBJ databases">
        <title>Huge and variable diversity of episymbiotic CPR bacteria and DPANN archaea in groundwater ecosystems.</title>
        <authorList>
            <person name="He C.Y."/>
            <person name="Keren R."/>
            <person name="Whittaker M."/>
            <person name="Farag I.F."/>
            <person name="Doudna J."/>
            <person name="Cate J.H.D."/>
            <person name="Banfield J.F."/>
        </authorList>
    </citation>
    <scope>NUCLEOTIDE SEQUENCE</scope>
    <source>
        <strain evidence="11">NC_groundwater_1664_Pr3_B-0.1um_52_9</strain>
    </source>
</reference>
<comment type="catalytic activity">
    <reaction evidence="1">
        <text>ATP + protein L-histidine = ADP + protein N-phospho-L-histidine.</text>
        <dbReference type="EC" id="2.7.13.3"/>
    </reaction>
</comment>
<dbReference type="InterPro" id="IPR038377">
    <property type="entry name" value="Na/Glc_symporter_sf"/>
</dbReference>
<evidence type="ECO:0000256" key="1">
    <source>
        <dbReference type="ARBA" id="ARBA00000085"/>
    </source>
</evidence>
<evidence type="ECO:0000256" key="8">
    <source>
        <dbReference type="ARBA" id="ARBA00023012"/>
    </source>
</evidence>
<proteinExistence type="predicted"/>
<feature type="domain" description="Histidine kinase" evidence="10">
    <location>
        <begin position="345"/>
        <end position="561"/>
    </location>
</feature>
<dbReference type="InterPro" id="IPR036097">
    <property type="entry name" value="HisK_dim/P_sf"/>
</dbReference>
<evidence type="ECO:0000256" key="5">
    <source>
        <dbReference type="ARBA" id="ARBA00022741"/>
    </source>
</evidence>
<dbReference type="EMBL" id="JACRDE010000265">
    <property type="protein sequence ID" value="MBI5249802.1"/>
    <property type="molecule type" value="Genomic_DNA"/>
</dbReference>
<dbReference type="InterPro" id="IPR004358">
    <property type="entry name" value="Sig_transdc_His_kin-like_C"/>
</dbReference>
<feature type="transmembrane region" description="Helical" evidence="9">
    <location>
        <begin position="20"/>
        <end position="38"/>
    </location>
</feature>
<protein>
    <recommendedName>
        <fullName evidence="2">histidine kinase</fullName>
        <ecNumber evidence="2">2.7.13.3</ecNumber>
    </recommendedName>
</protein>
<sequence>LLLPVVDWIKWLGFLRRHLLKCRWVAVAGVIMIGYWFERLVGESYMLVNIGMIAFAAAFQFVPAIIGGISWRKGNQAGALLGLGAGFVVWFYTLLLPAFVRSGWLSDSLLKQGPWGISLLKPEQLFGLVTLDSLTHGVFWSFLFNLGLYVLGSLYFEQSEQEKSLAEDFVGALTTSHSRGRSSHRESYIDAGTKQKIIEELLGQYLGEADAVSVTEKCLQAAGIMGQGRISIVDLAELHNEVEKCLAGSIGTAAAYRALRQAEIFSPVEARELSEVYAEILASLKVTPEELERKIDYYQEREALLTHHAAELEEKVKERTRDLEAAQEELIKREKLSVLGQLTAIVSHELRNPLGVIRSSTYFLSRKWADADEKSQKHLERIEQQVSICDSIIGELLEYTRGRRSAVVEGEINPWLAELLDQMNIPRNLAFLRALAPGLPAVHFDKETMRRVVVNLFENAVQAVTARQAAVDGNESYEPQVKVSTYASDSEVFIEVQDNGMGMDPETARRAFEPLFTTRARGTGLGLAIVRKIVEEHRGTVYLKSMPRHGTTVTVVIPRNGRPRE</sequence>
<dbReference type="SMART" id="SM00387">
    <property type="entry name" value="HATPase_c"/>
    <property type="match status" value="1"/>
</dbReference>
<keyword evidence="7" id="KW-0067">ATP-binding</keyword>
<keyword evidence="5" id="KW-0547">Nucleotide-binding</keyword>
<dbReference type="CDD" id="cd00082">
    <property type="entry name" value="HisKA"/>
    <property type="match status" value="1"/>
</dbReference>
<feature type="non-terminal residue" evidence="11">
    <location>
        <position position="1"/>
    </location>
</feature>
<evidence type="ECO:0000256" key="6">
    <source>
        <dbReference type="ARBA" id="ARBA00022777"/>
    </source>
</evidence>
<dbReference type="InterPro" id="IPR003661">
    <property type="entry name" value="HisK_dim/P_dom"/>
</dbReference>
<evidence type="ECO:0000313" key="12">
    <source>
        <dbReference type="Proteomes" id="UP000807825"/>
    </source>
</evidence>
<dbReference type="GO" id="GO:0005524">
    <property type="term" value="F:ATP binding"/>
    <property type="evidence" value="ECO:0007669"/>
    <property type="project" value="UniProtKB-KW"/>
</dbReference>
<feature type="transmembrane region" description="Helical" evidence="9">
    <location>
        <begin position="44"/>
        <end position="66"/>
    </location>
</feature>
<dbReference type="Pfam" id="PF02518">
    <property type="entry name" value="HATPase_c"/>
    <property type="match status" value="1"/>
</dbReference>
<keyword evidence="6" id="KW-0418">Kinase</keyword>
<accession>A0A9D6V663</accession>
<dbReference type="GO" id="GO:0000155">
    <property type="term" value="F:phosphorelay sensor kinase activity"/>
    <property type="evidence" value="ECO:0007669"/>
    <property type="project" value="InterPro"/>
</dbReference>
<evidence type="ECO:0000313" key="11">
    <source>
        <dbReference type="EMBL" id="MBI5249802.1"/>
    </source>
</evidence>
<evidence type="ECO:0000259" key="10">
    <source>
        <dbReference type="PROSITE" id="PS50109"/>
    </source>
</evidence>
<dbReference type="InterPro" id="IPR003594">
    <property type="entry name" value="HATPase_dom"/>
</dbReference>
<keyword evidence="9" id="KW-0472">Membrane</keyword>
<dbReference type="InterPro" id="IPR036890">
    <property type="entry name" value="HATPase_C_sf"/>
</dbReference>
<dbReference type="PANTHER" id="PTHR43065">
    <property type="entry name" value="SENSOR HISTIDINE KINASE"/>
    <property type="match status" value="1"/>
</dbReference>
<comment type="caution">
    <text evidence="11">The sequence shown here is derived from an EMBL/GenBank/DDBJ whole genome shotgun (WGS) entry which is preliminary data.</text>
</comment>
<evidence type="ECO:0000256" key="9">
    <source>
        <dbReference type="SAM" id="Phobius"/>
    </source>
</evidence>
<dbReference type="EC" id="2.7.13.3" evidence="2"/>
<dbReference type="InterPro" id="IPR005467">
    <property type="entry name" value="His_kinase_dom"/>
</dbReference>
<gene>
    <name evidence="11" type="ORF">HY912_09920</name>
</gene>
<dbReference type="Pfam" id="PF00512">
    <property type="entry name" value="HisKA"/>
    <property type="match status" value="1"/>
</dbReference>
<evidence type="ECO:0000256" key="4">
    <source>
        <dbReference type="ARBA" id="ARBA00022679"/>
    </source>
</evidence>
<keyword evidence="3" id="KW-0597">Phosphoprotein</keyword>
<dbReference type="SUPFAM" id="SSF55874">
    <property type="entry name" value="ATPase domain of HSP90 chaperone/DNA topoisomerase II/histidine kinase"/>
    <property type="match status" value="1"/>
</dbReference>
<dbReference type="AlphaFoldDB" id="A0A9D6V663"/>
<evidence type="ECO:0000256" key="7">
    <source>
        <dbReference type="ARBA" id="ARBA00022840"/>
    </source>
</evidence>
<keyword evidence="4" id="KW-0808">Transferase</keyword>
<dbReference type="Gene3D" id="1.20.1730.10">
    <property type="entry name" value="Sodium/glucose cotransporter"/>
    <property type="match status" value="1"/>
</dbReference>
<dbReference type="PANTHER" id="PTHR43065:SF10">
    <property type="entry name" value="PEROXIDE STRESS-ACTIVATED HISTIDINE KINASE MAK3"/>
    <property type="match status" value="1"/>
</dbReference>
<keyword evidence="8" id="KW-0902">Two-component regulatory system</keyword>
<organism evidence="11 12">
    <name type="scientific">Desulfomonile tiedjei</name>
    <dbReference type="NCBI Taxonomy" id="2358"/>
    <lineage>
        <taxon>Bacteria</taxon>
        <taxon>Pseudomonadati</taxon>
        <taxon>Thermodesulfobacteriota</taxon>
        <taxon>Desulfomonilia</taxon>
        <taxon>Desulfomonilales</taxon>
        <taxon>Desulfomonilaceae</taxon>
        <taxon>Desulfomonile</taxon>
    </lineage>
</organism>
<feature type="transmembrane region" description="Helical" evidence="9">
    <location>
        <begin position="138"/>
        <end position="156"/>
    </location>
</feature>
<dbReference type="Gene3D" id="3.30.565.10">
    <property type="entry name" value="Histidine kinase-like ATPase, C-terminal domain"/>
    <property type="match status" value="1"/>
</dbReference>
<evidence type="ECO:0000256" key="3">
    <source>
        <dbReference type="ARBA" id="ARBA00022553"/>
    </source>
</evidence>
<dbReference type="PRINTS" id="PR00344">
    <property type="entry name" value="BCTRLSENSOR"/>
</dbReference>
<name>A0A9D6V663_9BACT</name>
<keyword evidence="9" id="KW-1133">Transmembrane helix</keyword>
<keyword evidence="9" id="KW-0812">Transmembrane</keyword>
<evidence type="ECO:0000256" key="2">
    <source>
        <dbReference type="ARBA" id="ARBA00012438"/>
    </source>
</evidence>
<dbReference type="SMART" id="SM00388">
    <property type="entry name" value="HisKA"/>
    <property type="match status" value="1"/>
</dbReference>
<feature type="transmembrane region" description="Helical" evidence="9">
    <location>
        <begin position="78"/>
        <end position="100"/>
    </location>
</feature>